<gene>
    <name evidence="1" type="ORF">Pyrde_0433</name>
</gene>
<dbReference type="EMBL" id="CP013011">
    <property type="protein sequence ID" value="ALL00483.1"/>
    <property type="molecule type" value="Genomic_DNA"/>
</dbReference>
<organism evidence="1 2">
    <name type="scientific">Pyrodictium delaneyi</name>
    <dbReference type="NCBI Taxonomy" id="1273541"/>
    <lineage>
        <taxon>Archaea</taxon>
        <taxon>Thermoproteota</taxon>
        <taxon>Thermoprotei</taxon>
        <taxon>Desulfurococcales</taxon>
        <taxon>Pyrodictiaceae</taxon>
        <taxon>Pyrodictium</taxon>
    </lineage>
</organism>
<sequence>MFNECCGIYETLPSLTKSLIDKDSEFHASSEVETVTHGNPINKSKITDNVIKQVNRIDTNWRQIDRIITTMNTIVLGYQVVIGKIFGKNFSGMTQMLLREVGSLLSKLVDSYVNGSDYIKNDLAEAIKRSLLETGIAKKVYVHELPADTRSQRIIRKFKIKIKDSIFRPVYKTLATYGYREFPLSPEGLLVTAIILRHLQEKGNTDTRLTMHALIPQDSEEDLEIIVEQVKTHITGK</sequence>
<proteinExistence type="predicted"/>
<name>A0A0P0N2D8_9CREN</name>
<evidence type="ECO:0000313" key="1">
    <source>
        <dbReference type="EMBL" id="ALL00483.1"/>
    </source>
</evidence>
<accession>A0A0P0N2D8</accession>
<dbReference type="AlphaFoldDB" id="A0A0P0N2D8"/>
<dbReference type="Proteomes" id="UP000058613">
    <property type="component" value="Chromosome"/>
</dbReference>
<reference evidence="1 2" key="1">
    <citation type="submission" date="2015-10" db="EMBL/GenBank/DDBJ databases">
        <title>Complete genome sequence of hyperthermophilic archaeon Pyrodictium delaneyi Su06.</title>
        <authorList>
            <person name="Jung J.-H."/>
            <person name="Lin J."/>
            <person name="Holden J.F."/>
            <person name="Park C.-S."/>
        </authorList>
    </citation>
    <scope>NUCLEOTIDE SEQUENCE [LARGE SCALE GENOMIC DNA]</scope>
    <source>
        <strain evidence="1 2">Su06</strain>
    </source>
</reference>
<protein>
    <submittedName>
        <fullName evidence="1">Uncharacterized protein</fullName>
    </submittedName>
</protein>
<evidence type="ECO:0000313" key="2">
    <source>
        <dbReference type="Proteomes" id="UP000058613"/>
    </source>
</evidence>
<dbReference type="KEGG" id="pdl:Pyrde_0433"/>